<dbReference type="EMBL" id="HG721008">
    <property type="protein sequence ID" value="CDJ59936.1"/>
    <property type="molecule type" value="Genomic_DNA"/>
</dbReference>
<dbReference type="Proteomes" id="UP000030763">
    <property type="component" value="Unassembled WGS sequence"/>
</dbReference>
<name>U6M7C0_EIMMA</name>
<sequence>MVGYKTRWGDMRFCLGVFVYDIAAEVRLCGIVACLVDVLTELRVAAGEEVQGAGSVWGALSWLSVACGTRCREFDEMAGEVLLEMSNVCAKWGKVRGGGCWRNVCYKATCWMGLCIIMRNARQWMLLVGGMFVTELRVGRCCVSPCGAVGLFVFWVVWLNGGCFSVEVGNGGWGAGVGAGPVARRQWKGSLLCCIGYGVTQVAD</sequence>
<accession>U6M7C0</accession>
<evidence type="ECO:0000313" key="2">
    <source>
        <dbReference type="Proteomes" id="UP000030763"/>
    </source>
</evidence>
<protein>
    <submittedName>
        <fullName evidence="1">Uncharacterized protein</fullName>
    </submittedName>
</protein>
<gene>
    <name evidence="1" type="ORF">EMWEY_00059390</name>
</gene>
<keyword evidence="2" id="KW-1185">Reference proteome</keyword>
<reference evidence="1" key="2">
    <citation type="submission" date="2013-10" db="EMBL/GenBank/DDBJ databases">
        <authorList>
            <person name="Aslett M."/>
        </authorList>
    </citation>
    <scope>NUCLEOTIDE SEQUENCE [LARGE SCALE GENOMIC DNA]</scope>
    <source>
        <strain evidence="1">Weybridge</strain>
    </source>
</reference>
<organism evidence="1 2">
    <name type="scientific">Eimeria maxima</name>
    <name type="common">Coccidian parasite</name>
    <dbReference type="NCBI Taxonomy" id="5804"/>
    <lineage>
        <taxon>Eukaryota</taxon>
        <taxon>Sar</taxon>
        <taxon>Alveolata</taxon>
        <taxon>Apicomplexa</taxon>
        <taxon>Conoidasida</taxon>
        <taxon>Coccidia</taxon>
        <taxon>Eucoccidiorida</taxon>
        <taxon>Eimeriorina</taxon>
        <taxon>Eimeriidae</taxon>
        <taxon>Eimeria</taxon>
    </lineage>
</organism>
<reference evidence="1" key="1">
    <citation type="submission" date="2013-10" db="EMBL/GenBank/DDBJ databases">
        <title>Genomic analysis of the causative agents of coccidiosis in chickens.</title>
        <authorList>
            <person name="Reid A.J."/>
            <person name="Blake D."/>
            <person name="Billington K."/>
            <person name="Browne H."/>
            <person name="Dunn M."/>
            <person name="Hung S."/>
            <person name="Kawahara F."/>
            <person name="Miranda-Saavedra D."/>
            <person name="Mourier T."/>
            <person name="Nagra H."/>
            <person name="Otto T.D."/>
            <person name="Rawlings N."/>
            <person name="Sanchez A."/>
            <person name="Sanders M."/>
            <person name="Subramaniam C."/>
            <person name="Tay Y."/>
            <person name="Dear P."/>
            <person name="Doerig C."/>
            <person name="Gruber A."/>
            <person name="Parkinson J."/>
            <person name="Shirley M."/>
            <person name="Wan K.L."/>
            <person name="Berriman M."/>
            <person name="Tomley F."/>
            <person name="Pain A."/>
        </authorList>
    </citation>
    <scope>NUCLEOTIDE SEQUENCE [LARGE SCALE GENOMIC DNA]</scope>
    <source>
        <strain evidence="1">Weybridge</strain>
    </source>
</reference>
<dbReference type="RefSeq" id="XP_013336581.1">
    <property type="nucleotide sequence ID" value="XM_013481127.1"/>
</dbReference>
<dbReference type="VEuPathDB" id="ToxoDB:EMWEY_00059390"/>
<evidence type="ECO:0000313" key="1">
    <source>
        <dbReference type="EMBL" id="CDJ59936.1"/>
    </source>
</evidence>
<dbReference type="GeneID" id="25339925"/>
<proteinExistence type="predicted"/>
<dbReference type="AlphaFoldDB" id="U6M7C0"/>